<keyword evidence="2 8" id="KW-0813">Transport</keyword>
<evidence type="ECO:0000259" key="10">
    <source>
        <dbReference type="PROSITE" id="PS50928"/>
    </source>
</evidence>
<feature type="transmembrane region" description="Helical" evidence="8">
    <location>
        <begin position="331"/>
        <end position="355"/>
    </location>
</feature>
<keyword evidence="7 8" id="KW-0472">Membrane</keyword>
<dbReference type="InterPro" id="IPR035906">
    <property type="entry name" value="MetI-like_sf"/>
</dbReference>
<keyword evidence="5 8" id="KW-0812">Transmembrane</keyword>
<dbReference type="Pfam" id="PF00528">
    <property type="entry name" value="BPD_transp_1"/>
    <property type="match status" value="2"/>
</dbReference>
<evidence type="ECO:0000256" key="3">
    <source>
        <dbReference type="ARBA" id="ARBA00022475"/>
    </source>
</evidence>
<dbReference type="AlphaFoldDB" id="E6SGY7"/>
<name>E6SGY7_THEM7</name>
<sequence length="570" mass="60195">MALARPASRSRPAAGAPGQGAAAAARRPGWLSLVAGGLRLPDAPGPGTGPRPPLGLVLPAALVGLAMLLPVAYLFIRTAGAWDRVLDLLLRPGTWAIAGRSLGLVAAVTATGVVLAVPLAWLVARTDLPGRRFWAVVTVLPLAIPSYVGSFLYVVAAGPHGLLQRLLAPLGVERLPDLHGFWGAYLVMTLFTYPYILLPVRAALARLDPALEEASLSLGRGRWATFQAVILPQLRPAILSGARLVALYTLAEFGAVATLRYETFTWALYVQYQSAFDRAAAGGLALVLVAAALGILGLDAVLRERWRYHRDTPGTPRPPARVPLGRWRWPALAFCAAVALLALGVPLAVLVYWAVRGVLEGRWWDLLGPATLNSLAVSALAAVGTVAAALPVAALGARYPGPLSGLIDRASYVGFAIPGIVIALAMVFFGIRFLGPLYQTVALLVAAYVIVFLPTALGPLRASWLQVDPKLEEVARTLGRRPWQVLAGVTLPLVRPGLLAGAGMVFLVTLKELPLTLILSPAGFDTLATSVWNSITEAFFGQAAVKSLLLVAASAASVGWILRREGEWEA</sequence>
<feature type="transmembrane region" description="Helical" evidence="8">
    <location>
        <begin position="485"/>
        <end position="510"/>
    </location>
</feature>
<dbReference type="HOGENOM" id="CLU_021838_0_0_9"/>
<dbReference type="Gene3D" id="1.10.3720.10">
    <property type="entry name" value="MetI-like"/>
    <property type="match status" value="2"/>
</dbReference>
<dbReference type="PANTHER" id="PTHR43357">
    <property type="entry name" value="INNER MEMBRANE ABC TRANSPORTER PERMEASE PROTEIN YDCV"/>
    <property type="match status" value="1"/>
</dbReference>
<accession>E6SGY7</accession>
<protein>
    <submittedName>
        <fullName evidence="11">Binding-protein-dependent transport systems inner membrane component</fullName>
    </submittedName>
</protein>
<feature type="transmembrane region" description="Helical" evidence="8">
    <location>
        <begin position="437"/>
        <end position="457"/>
    </location>
</feature>
<dbReference type="PANTHER" id="PTHR43357:SF3">
    <property type="entry name" value="FE(3+)-TRANSPORT SYSTEM PERMEASE PROTEIN FBPB 2"/>
    <property type="match status" value="1"/>
</dbReference>
<dbReference type="GO" id="GO:0005886">
    <property type="term" value="C:plasma membrane"/>
    <property type="evidence" value="ECO:0007669"/>
    <property type="project" value="UniProtKB-SubCell"/>
</dbReference>
<organism evidence="11 12">
    <name type="scientific">Thermaerobacter marianensis (strain ATCC 700841 / DSM 12885 / JCM 10246 / 7p75a)</name>
    <dbReference type="NCBI Taxonomy" id="644966"/>
    <lineage>
        <taxon>Bacteria</taxon>
        <taxon>Bacillati</taxon>
        <taxon>Bacillota</taxon>
        <taxon>Clostridia</taxon>
        <taxon>Eubacteriales</taxon>
        <taxon>Clostridiales Family XVII. Incertae Sedis</taxon>
        <taxon>Thermaerobacter</taxon>
    </lineage>
</organism>
<evidence type="ECO:0000256" key="8">
    <source>
        <dbReference type="RuleBase" id="RU363032"/>
    </source>
</evidence>
<feature type="transmembrane region" description="Helical" evidence="8">
    <location>
        <begin position="96"/>
        <end position="121"/>
    </location>
</feature>
<feature type="region of interest" description="Disordered" evidence="9">
    <location>
        <begin position="1"/>
        <end position="21"/>
    </location>
</feature>
<evidence type="ECO:0000256" key="9">
    <source>
        <dbReference type="SAM" id="MobiDB-lite"/>
    </source>
</evidence>
<proteinExistence type="inferred from homology"/>
<feature type="transmembrane region" description="Helical" evidence="8">
    <location>
        <begin position="178"/>
        <end position="198"/>
    </location>
</feature>
<evidence type="ECO:0000256" key="6">
    <source>
        <dbReference type="ARBA" id="ARBA00022989"/>
    </source>
</evidence>
<dbReference type="RefSeq" id="WP_013494923.1">
    <property type="nucleotide sequence ID" value="NC_014831.1"/>
</dbReference>
<keyword evidence="4" id="KW-0997">Cell inner membrane</keyword>
<feature type="transmembrane region" description="Helical" evidence="8">
    <location>
        <begin position="375"/>
        <end position="397"/>
    </location>
</feature>
<keyword evidence="12" id="KW-1185">Reference proteome</keyword>
<reference evidence="11 12" key="1">
    <citation type="journal article" date="2010" name="Stand. Genomic Sci.">
        <title>Complete genome sequence of Thermaerobacter marianensis type strain (7p75a).</title>
        <authorList>
            <person name="Han C."/>
            <person name="Gu W."/>
            <person name="Zhang X."/>
            <person name="Lapidus A."/>
            <person name="Nolan M."/>
            <person name="Copeland A."/>
            <person name="Lucas S."/>
            <person name="Del Rio T.G."/>
            <person name="Tice H."/>
            <person name="Cheng J.F."/>
            <person name="Tapia R."/>
            <person name="Goodwin L."/>
            <person name="Pitluck S."/>
            <person name="Pagani I."/>
            <person name="Ivanova N."/>
            <person name="Mavromatis K."/>
            <person name="Mikhailova N."/>
            <person name="Pati A."/>
            <person name="Chen A."/>
            <person name="Palaniappan K."/>
            <person name="Land M."/>
            <person name="Hauser L."/>
            <person name="Chang Y.J."/>
            <person name="Jeffries C.D."/>
            <person name="Schneider S."/>
            <person name="Rohde M."/>
            <person name="Goker M."/>
            <person name="Pukall R."/>
            <person name="Woyke T."/>
            <person name="Bristow J."/>
            <person name="Eisen J.A."/>
            <person name="Markowitz V."/>
            <person name="Hugenholtz P."/>
            <person name="Kyrpides N.C."/>
            <person name="Klenk H.P."/>
            <person name="Detter J.C."/>
        </authorList>
    </citation>
    <scope>NUCLEOTIDE SEQUENCE [LARGE SCALE GENOMIC DNA]</scope>
    <source>
        <strain evidence="12">ATCC 700841 / DSM 12885 / JCM 10246 / 7p75a</strain>
    </source>
</reference>
<reference evidence="12" key="2">
    <citation type="journal article" date="2010" name="Stand. Genomic Sci.">
        <title>Complete genome sequence of Thermaerobacter marianensis type strain (7p75aT).</title>
        <authorList>
            <person name="Han C."/>
            <person name="Gu W."/>
            <person name="Zhang X."/>
            <person name="Lapidus A."/>
            <person name="Nolan M."/>
            <person name="Copeland A."/>
            <person name="Lucas S."/>
            <person name="Glavina Del Rio T."/>
            <person name="Tice H."/>
            <person name="Cheng J."/>
            <person name="Tapia R."/>
            <person name="Goodwin L."/>
            <person name="Pitluck S."/>
            <person name="Pagani I."/>
            <person name="Ivanova N."/>
            <person name="Mavromatis K."/>
            <person name="Mikhailova N."/>
            <person name="Pati A."/>
            <person name="Chen A."/>
            <person name="Palaniappan K."/>
            <person name="Land M."/>
            <person name="Hauser L."/>
            <person name="Chang Y."/>
            <person name="Jeffries C."/>
            <person name="Schneider S."/>
            <person name="Rohde M."/>
            <person name="Goker M."/>
            <person name="Pukall R."/>
            <person name="Woyke T."/>
            <person name="Bristow J."/>
            <person name="Eisen J."/>
            <person name="Markowitz V."/>
            <person name="Hugenholtz P."/>
            <person name="Kyrpides N."/>
            <person name="Klenk H."/>
            <person name="Detter J."/>
        </authorList>
    </citation>
    <scope>NUCLEOTIDE SEQUENCE [LARGE SCALE GENOMIC DNA]</scope>
    <source>
        <strain evidence="12">ATCC 700841 / DSM 12885 / JCM 10246 / 7p75a</strain>
    </source>
</reference>
<dbReference type="Proteomes" id="UP000008915">
    <property type="component" value="Chromosome"/>
</dbReference>
<feature type="transmembrane region" description="Helical" evidence="8">
    <location>
        <begin position="241"/>
        <end position="259"/>
    </location>
</feature>
<evidence type="ECO:0000256" key="7">
    <source>
        <dbReference type="ARBA" id="ARBA00023136"/>
    </source>
</evidence>
<dbReference type="KEGG" id="tmr:Tmar_0497"/>
<evidence type="ECO:0000256" key="5">
    <source>
        <dbReference type="ARBA" id="ARBA00022692"/>
    </source>
</evidence>
<dbReference type="STRING" id="644966.Tmar_0497"/>
<evidence type="ECO:0000256" key="4">
    <source>
        <dbReference type="ARBA" id="ARBA00022519"/>
    </source>
</evidence>
<feature type="domain" description="ABC transmembrane type-1" evidence="10">
    <location>
        <begin position="98"/>
        <end position="297"/>
    </location>
</feature>
<feature type="transmembrane region" description="Helical" evidence="8">
    <location>
        <begin position="56"/>
        <end position="76"/>
    </location>
</feature>
<feature type="transmembrane region" description="Helical" evidence="8">
    <location>
        <begin position="133"/>
        <end position="158"/>
    </location>
</feature>
<comment type="subcellular location">
    <subcellularLocation>
        <location evidence="1">Cell inner membrane</location>
        <topology evidence="1">Multi-pass membrane protein</topology>
    </subcellularLocation>
    <subcellularLocation>
        <location evidence="8">Cell membrane</location>
        <topology evidence="8">Multi-pass membrane protein</topology>
    </subcellularLocation>
</comment>
<comment type="similarity">
    <text evidence="8">Belongs to the binding-protein-dependent transport system permease family.</text>
</comment>
<feature type="transmembrane region" description="Helical" evidence="8">
    <location>
        <begin position="409"/>
        <end position="431"/>
    </location>
</feature>
<feature type="transmembrane region" description="Helical" evidence="8">
    <location>
        <begin position="539"/>
        <end position="562"/>
    </location>
</feature>
<gene>
    <name evidence="11" type="ordered locus">Tmar_0497</name>
</gene>
<dbReference type="EMBL" id="CP002344">
    <property type="protein sequence ID" value="ADU50618.1"/>
    <property type="molecule type" value="Genomic_DNA"/>
</dbReference>
<keyword evidence="6 8" id="KW-1133">Transmembrane helix</keyword>
<dbReference type="SUPFAM" id="SSF161098">
    <property type="entry name" value="MetI-like"/>
    <property type="match status" value="2"/>
</dbReference>
<feature type="transmembrane region" description="Helical" evidence="8">
    <location>
        <begin position="279"/>
        <end position="302"/>
    </location>
</feature>
<dbReference type="PROSITE" id="PS50928">
    <property type="entry name" value="ABC_TM1"/>
    <property type="match status" value="2"/>
</dbReference>
<dbReference type="CDD" id="cd06261">
    <property type="entry name" value="TM_PBP2"/>
    <property type="match status" value="2"/>
</dbReference>
<dbReference type="InterPro" id="IPR000515">
    <property type="entry name" value="MetI-like"/>
</dbReference>
<evidence type="ECO:0000256" key="2">
    <source>
        <dbReference type="ARBA" id="ARBA00022448"/>
    </source>
</evidence>
<evidence type="ECO:0000256" key="1">
    <source>
        <dbReference type="ARBA" id="ARBA00004429"/>
    </source>
</evidence>
<evidence type="ECO:0000313" key="11">
    <source>
        <dbReference type="EMBL" id="ADU50618.1"/>
    </source>
</evidence>
<evidence type="ECO:0000313" key="12">
    <source>
        <dbReference type="Proteomes" id="UP000008915"/>
    </source>
</evidence>
<feature type="domain" description="ABC transmembrane type-1" evidence="10">
    <location>
        <begin position="371"/>
        <end position="561"/>
    </location>
</feature>
<keyword evidence="3" id="KW-1003">Cell membrane</keyword>
<dbReference type="GO" id="GO:0055085">
    <property type="term" value="P:transmembrane transport"/>
    <property type="evidence" value="ECO:0007669"/>
    <property type="project" value="InterPro"/>
</dbReference>
<dbReference type="eggNOG" id="COG1178">
    <property type="taxonomic scope" value="Bacteria"/>
</dbReference>